<keyword evidence="2" id="KW-0479">Metal-binding</keyword>
<dbReference type="Ensembl" id="ENSECRT00000001034.1">
    <property type="protein sequence ID" value="ENSECRP00000001011.1"/>
    <property type="gene ID" value="ENSECRG00000000651.1"/>
</dbReference>
<dbReference type="Gene3D" id="2.60.120.920">
    <property type="match status" value="1"/>
</dbReference>
<keyword evidence="4" id="KW-0862">Zinc</keyword>
<dbReference type="GeneTree" id="ENSGT01150000286950"/>
<gene>
    <name evidence="11" type="primary">LOC114653218</name>
</gene>
<feature type="domain" description="B box-type" evidence="9">
    <location>
        <begin position="144"/>
        <end position="184"/>
    </location>
</feature>
<dbReference type="Pfam" id="PF15227">
    <property type="entry name" value="zf-C3HC4_4"/>
    <property type="match status" value="1"/>
</dbReference>
<evidence type="ECO:0000259" key="10">
    <source>
        <dbReference type="PROSITE" id="PS50188"/>
    </source>
</evidence>
<evidence type="ECO:0000256" key="5">
    <source>
        <dbReference type="ARBA" id="ARBA00022859"/>
    </source>
</evidence>
<dbReference type="CDD" id="cd19769">
    <property type="entry name" value="Bbox2_TRIM16-like"/>
    <property type="match status" value="1"/>
</dbReference>
<keyword evidence="1" id="KW-0399">Innate immunity</keyword>
<dbReference type="InterPro" id="IPR006574">
    <property type="entry name" value="PRY"/>
</dbReference>
<proteinExistence type="predicted"/>
<dbReference type="PRINTS" id="PR01407">
    <property type="entry name" value="BUTYPHLNCDUF"/>
</dbReference>
<evidence type="ECO:0000313" key="12">
    <source>
        <dbReference type="Proteomes" id="UP000694620"/>
    </source>
</evidence>
<evidence type="ECO:0000313" key="11">
    <source>
        <dbReference type="Ensembl" id="ENSECRP00000001011.1"/>
    </source>
</evidence>
<dbReference type="SMART" id="SM00336">
    <property type="entry name" value="BBOX"/>
    <property type="match status" value="1"/>
</dbReference>
<protein>
    <submittedName>
        <fullName evidence="11">Tripartite motif-containing protein 16-like</fullName>
    </submittedName>
</protein>
<dbReference type="InterPro" id="IPR003877">
    <property type="entry name" value="SPRY_dom"/>
</dbReference>
<dbReference type="PANTHER" id="PTHR25465:SF14">
    <property type="entry name" value="E3 UBIQUITIN-PROTEIN LIGASE TRIM65"/>
    <property type="match status" value="1"/>
</dbReference>
<evidence type="ECO:0000259" key="8">
    <source>
        <dbReference type="PROSITE" id="PS50089"/>
    </source>
</evidence>
<keyword evidence="12" id="KW-1185">Reference proteome</keyword>
<evidence type="ECO:0000256" key="1">
    <source>
        <dbReference type="ARBA" id="ARBA00022588"/>
    </source>
</evidence>
<dbReference type="SMART" id="SM00449">
    <property type="entry name" value="SPRY"/>
    <property type="match status" value="1"/>
</dbReference>
<dbReference type="SMART" id="SM00184">
    <property type="entry name" value="RING"/>
    <property type="match status" value="1"/>
</dbReference>
<dbReference type="PANTHER" id="PTHR25465">
    <property type="entry name" value="B-BOX DOMAIN CONTAINING"/>
    <property type="match status" value="1"/>
</dbReference>
<dbReference type="InterPro" id="IPR051051">
    <property type="entry name" value="E3_ubiq-ligase_TRIM/RNF"/>
</dbReference>
<dbReference type="Pfam" id="PF00622">
    <property type="entry name" value="SPRY"/>
    <property type="match status" value="1"/>
</dbReference>
<dbReference type="SUPFAM" id="SSF57850">
    <property type="entry name" value="RING/U-box"/>
    <property type="match status" value="1"/>
</dbReference>
<accession>A0A8C4RDK6</accession>
<reference evidence="11" key="1">
    <citation type="submission" date="2021-06" db="EMBL/GenBank/DDBJ databases">
        <authorList>
            <consortium name="Wellcome Sanger Institute Data Sharing"/>
        </authorList>
    </citation>
    <scope>NUCLEOTIDE SEQUENCE [LARGE SCALE GENOMIC DNA]</scope>
</reference>
<dbReference type="Pfam" id="PF13765">
    <property type="entry name" value="PRY"/>
    <property type="match status" value="1"/>
</dbReference>
<feature type="coiled-coil region" evidence="7">
    <location>
        <begin position="199"/>
        <end position="294"/>
    </location>
</feature>
<keyword evidence="5" id="KW-0391">Immunity</keyword>
<dbReference type="AlphaFoldDB" id="A0A8C4RDK6"/>
<keyword evidence="7" id="KW-0175">Coiled coil</keyword>
<feature type="domain" description="RING-type" evidence="8">
    <location>
        <begin position="15"/>
        <end position="55"/>
    </location>
</feature>
<evidence type="ECO:0000256" key="2">
    <source>
        <dbReference type="ARBA" id="ARBA00022723"/>
    </source>
</evidence>
<dbReference type="SUPFAM" id="SSF57845">
    <property type="entry name" value="B-box zinc-binding domain"/>
    <property type="match status" value="1"/>
</dbReference>
<dbReference type="GO" id="GO:0008270">
    <property type="term" value="F:zinc ion binding"/>
    <property type="evidence" value="ECO:0007669"/>
    <property type="project" value="UniProtKB-KW"/>
</dbReference>
<name>A0A8C4RDK6_ERPCA</name>
<dbReference type="PROSITE" id="PS50089">
    <property type="entry name" value="ZF_RING_2"/>
    <property type="match status" value="1"/>
</dbReference>
<dbReference type="InterPro" id="IPR001870">
    <property type="entry name" value="B30.2/SPRY"/>
</dbReference>
<dbReference type="PROSITE" id="PS50119">
    <property type="entry name" value="ZF_BBOX"/>
    <property type="match status" value="1"/>
</dbReference>
<evidence type="ECO:0000256" key="6">
    <source>
        <dbReference type="PROSITE-ProRule" id="PRU00024"/>
    </source>
</evidence>
<reference evidence="11" key="2">
    <citation type="submission" date="2025-08" db="UniProtKB">
        <authorList>
            <consortium name="Ensembl"/>
        </authorList>
    </citation>
    <scope>IDENTIFICATION</scope>
</reference>
<dbReference type="Proteomes" id="UP000694620">
    <property type="component" value="Chromosome 1"/>
</dbReference>
<dbReference type="InterPro" id="IPR003879">
    <property type="entry name" value="Butyrophylin_SPRY"/>
</dbReference>
<dbReference type="PROSITE" id="PS00518">
    <property type="entry name" value="ZF_RING_1"/>
    <property type="match status" value="1"/>
</dbReference>
<dbReference type="CDD" id="cd16040">
    <property type="entry name" value="SPRY_PRY_SNTX"/>
    <property type="match status" value="1"/>
</dbReference>
<dbReference type="InterPro" id="IPR013083">
    <property type="entry name" value="Znf_RING/FYVE/PHD"/>
</dbReference>
<evidence type="ECO:0000256" key="7">
    <source>
        <dbReference type="SAM" id="Coils"/>
    </source>
</evidence>
<dbReference type="Pfam" id="PF00643">
    <property type="entry name" value="zf-B_box"/>
    <property type="match status" value="1"/>
</dbReference>
<dbReference type="InterPro" id="IPR043136">
    <property type="entry name" value="B30.2/SPRY_sf"/>
</dbReference>
<dbReference type="SUPFAM" id="SSF49899">
    <property type="entry name" value="Concanavalin A-like lectins/glucanases"/>
    <property type="match status" value="1"/>
</dbReference>
<dbReference type="Gene3D" id="4.10.830.40">
    <property type="match status" value="1"/>
</dbReference>
<keyword evidence="3 6" id="KW-0863">Zinc-finger</keyword>
<evidence type="ECO:0000256" key="4">
    <source>
        <dbReference type="ARBA" id="ARBA00022833"/>
    </source>
</evidence>
<dbReference type="InterPro" id="IPR001841">
    <property type="entry name" value="Znf_RING"/>
</dbReference>
<dbReference type="InterPro" id="IPR000315">
    <property type="entry name" value="Znf_B-box"/>
</dbReference>
<evidence type="ECO:0000259" key="9">
    <source>
        <dbReference type="PROSITE" id="PS50119"/>
    </source>
</evidence>
<dbReference type="Gene3D" id="3.30.160.60">
    <property type="entry name" value="Classic Zinc Finger"/>
    <property type="match status" value="1"/>
</dbReference>
<dbReference type="InterPro" id="IPR013320">
    <property type="entry name" value="ConA-like_dom_sf"/>
</dbReference>
<dbReference type="InterPro" id="IPR017907">
    <property type="entry name" value="Znf_RING_CS"/>
</dbReference>
<dbReference type="PROSITE" id="PS50188">
    <property type="entry name" value="B302_SPRY"/>
    <property type="match status" value="1"/>
</dbReference>
<organism evidence="11 12">
    <name type="scientific">Erpetoichthys calabaricus</name>
    <name type="common">Rope fish</name>
    <name type="synonym">Calamoichthys calabaricus</name>
    <dbReference type="NCBI Taxonomy" id="27687"/>
    <lineage>
        <taxon>Eukaryota</taxon>
        <taxon>Metazoa</taxon>
        <taxon>Chordata</taxon>
        <taxon>Craniata</taxon>
        <taxon>Vertebrata</taxon>
        <taxon>Euteleostomi</taxon>
        <taxon>Actinopterygii</taxon>
        <taxon>Polypteriformes</taxon>
        <taxon>Polypteridae</taxon>
        <taxon>Erpetoichthys</taxon>
    </lineage>
</organism>
<dbReference type="InterPro" id="IPR058030">
    <property type="entry name" value="TRIM8/14/16/25/29/45/65_CC"/>
</dbReference>
<reference evidence="11" key="3">
    <citation type="submission" date="2025-09" db="UniProtKB">
        <authorList>
            <consortium name="Ensembl"/>
        </authorList>
    </citation>
    <scope>IDENTIFICATION</scope>
</reference>
<dbReference type="GO" id="GO:0005737">
    <property type="term" value="C:cytoplasm"/>
    <property type="evidence" value="ECO:0007669"/>
    <property type="project" value="UniProtKB-ARBA"/>
</dbReference>
<dbReference type="Pfam" id="PF25600">
    <property type="entry name" value="TRIM_CC"/>
    <property type="match status" value="1"/>
</dbReference>
<feature type="domain" description="B30.2/SPRY" evidence="10">
    <location>
        <begin position="366"/>
        <end position="561"/>
    </location>
</feature>
<evidence type="ECO:0000256" key="3">
    <source>
        <dbReference type="ARBA" id="ARBA00022771"/>
    </source>
</evidence>
<dbReference type="SMART" id="SM00589">
    <property type="entry name" value="PRY"/>
    <property type="match status" value="1"/>
</dbReference>
<sequence>MTEEHISESQDLLTCLVCLDTLKDPVTTPCGHNYCMDCITGCWDQTEEYSCPQCRETFTPRPILCRNTVLSEVVQKLKFRIPPPMPQNYIGPGDVGCDVCIGRKFRAVKSCLTCLVSFCETHIQPHYEGAAWKTHKLVGPTGNLLQKLCPKHQRGLEVFCKTDQTCICLLCVATGHRSHETVELEVERAEKQGKLIEILAEIRGRIQETQKNLEEAKQNVKLVKISAEREVKEVEKSLADLIHSIEETRRRLTGLIRDQEKSEVKKADGLVEQLHKQMEELKRKDEELSELSKAEDHIHFLQTFPSFCIPPGDGNSLIIDVSTDFSSEDLRKELTCLKVRLEEISQKEFDKISHTGGVTTYCITGRSSDLTLAKVLTITTHYSCRLTLDPNTAHTHLSLCEGNRKVTWMEELRPCLDHPDRFDFWHQVLCAESLSGTRCYWEVEWRGGAWIGVTYKGIYRKGRDLVCLIGWNDKSWSLLCSGSSYIVWHNNKKTKISAPRCPRIGVYLDYSAGSLSFYTVSHTMSLLHRFKASFTEPLYPGFGLHPYLDSSVTICPISQGIQ</sequence>
<dbReference type="Gene3D" id="3.30.40.10">
    <property type="entry name" value="Zinc/RING finger domain, C3HC4 (zinc finger)"/>
    <property type="match status" value="1"/>
</dbReference>
<dbReference type="GO" id="GO:0045087">
    <property type="term" value="P:innate immune response"/>
    <property type="evidence" value="ECO:0007669"/>
    <property type="project" value="UniProtKB-KW"/>
</dbReference>